<protein>
    <recommendedName>
        <fullName evidence="6">C2H2-type domain-containing protein</fullName>
    </recommendedName>
</protein>
<dbReference type="GO" id="GO:0045944">
    <property type="term" value="P:positive regulation of transcription by RNA polymerase II"/>
    <property type="evidence" value="ECO:0007669"/>
    <property type="project" value="UniProtKB-ARBA"/>
</dbReference>
<dbReference type="PANTHER" id="PTHR19818:SF166">
    <property type="entry name" value="C2H2-TYPE DOMAIN-CONTAINING PROTEIN"/>
    <property type="match status" value="1"/>
</dbReference>
<dbReference type="Gene3D" id="3.30.160.60">
    <property type="entry name" value="Classic Zinc Finger"/>
    <property type="match status" value="1"/>
</dbReference>
<dbReference type="SUPFAM" id="SSF57667">
    <property type="entry name" value="beta-beta-alpha zinc fingers"/>
    <property type="match status" value="1"/>
</dbReference>
<gene>
    <name evidence="7" type="ORF">HPB51_015539</name>
</gene>
<organism evidence="7 8">
    <name type="scientific">Rhipicephalus microplus</name>
    <name type="common">Cattle tick</name>
    <name type="synonym">Boophilus microplus</name>
    <dbReference type="NCBI Taxonomy" id="6941"/>
    <lineage>
        <taxon>Eukaryota</taxon>
        <taxon>Metazoa</taxon>
        <taxon>Ecdysozoa</taxon>
        <taxon>Arthropoda</taxon>
        <taxon>Chelicerata</taxon>
        <taxon>Arachnida</taxon>
        <taxon>Acari</taxon>
        <taxon>Parasitiformes</taxon>
        <taxon>Ixodida</taxon>
        <taxon>Ixodoidea</taxon>
        <taxon>Ixodidae</taxon>
        <taxon>Rhipicephalinae</taxon>
        <taxon>Rhipicephalus</taxon>
        <taxon>Boophilus</taxon>
    </lineage>
</organism>
<accession>A0A9J6EHI7</accession>
<evidence type="ECO:0000313" key="7">
    <source>
        <dbReference type="EMBL" id="KAH8033703.1"/>
    </source>
</evidence>
<dbReference type="InterPro" id="IPR050329">
    <property type="entry name" value="GLI_C2H2-zinc-finger"/>
</dbReference>
<evidence type="ECO:0000256" key="4">
    <source>
        <dbReference type="ARBA" id="ARBA00022833"/>
    </source>
</evidence>
<evidence type="ECO:0000256" key="3">
    <source>
        <dbReference type="ARBA" id="ARBA00022771"/>
    </source>
</evidence>
<evidence type="ECO:0000256" key="1">
    <source>
        <dbReference type="ARBA" id="ARBA00022723"/>
    </source>
</evidence>
<proteinExistence type="predicted"/>
<dbReference type="AlphaFoldDB" id="A0A9J6EHI7"/>
<sequence>MHEKHLQIRNIVREKQRRNGVVVKDNVNSDKDDDERLMELFKSYLVCASCKDSLEVQLLPSRAAKTKTRGTAPGQGKVHDIKTATPRPEVRVLKGYASPSQRQRPLYERWILVSEDGKIHDASLGRVGSHSAAVCFAVDFWTQVTTLQPAPTDFPCQWEEPRLKKDDFTGDATIFDGRSTDCVLGPTCFFAQNKYIKGKVCNLVFPRDKSLKTYMRSNTGEKPYVCETPSCKQAFAQSRQLMTHQWLHTGENAHLLRVRFLSSRPDLRAELDDVKMPAMLEILEPEERELLEYLAGYIAPSVGKRLLATAPERSPVTYVTRDVMQTRQREHSIVLYERETGRTAADETPKKQVRVPPVASSLTSSPRNFGGKCVCAPVRPPFAIVFRAHCHGSRLAKLTRVPHRYDHNRDGCLAGKLEMSVPCTGLSF</sequence>
<feature type="domain" description="C2H2-type" evidence="6">
    <location>
        <begin position="224"/>
        <end position="253"/>
    </location>
</feature>
<keyword evidence="4" id="KW-0862">Zinc</keyword>
<dbReference type="InterPro" id="IPR013087">
    <property type="entry name" value="Znf_C2H2_type"/>
</dbReference>
<evidence type="ECO:0000259" key="6">
    <source>
        <dbReference type="PROSITE" id="PS50157"/>
    </source>
</evidence>
<reference evidence="7" key="2">
    <citation type="submission" date="2021-09" db="EMBL/GenBank/DDBJ databases">
        <authorList>
            <person name="Jia N."/>
            <person name="Wang J."/>
            <person name="Shi W."/>
            <person name="Du L."/>
            <person name="Sun Y."/>
            <person name="Zhan W."/>
            <person name="Jiang J."/>
            <person name="Wang Q."/>
            <person name="Zhang B."/>
            <person name="Ji P."/>
            <person name="Sakyi L.B."/>
            <person name="Cui X."/>
            <person name="Yuan T."/>
            <person name="Jiang B."/>
            <person name="Yang W."/>
            <person name="Lam T.T.-Y."/>
            <person name="Chang Q."/>
            <person name="Ding S."/>
            <person name="Wang X."/>
            <person name="Zhu J."/>
            <person name="Ruan X."/>
            <person name="Zhao L."/>
            <person name="Wei J."/>
            <person name="Que T."/>
            <person name="Du C."/>
            <person name="Cheng J."/>
            <person name="Dai P."/>
            <person name="Han X."/>
            <person name="Huang E."/>
            <person name="Gao Y."/>
            <person name="Liu J."/>
            <person name="Shao H."/>
            <person name="Ye R."/>
            <person name="Li L."/>
            <person name="Wei W."/>
            <person name="Wang X."/>
            <person name="Wang C."/>
            <person name="Huo Q."/>
            <person name="Li W."/>
            <person name="Guo W."/>
            <person name="Chen H."/>
            <person name="Chen S."/>
            <person name="Zhou L."/>
            <person name="Zhou L."/>
            <person name="Ni X."/>
            <person name="Tian J."/>
            <person name="Zhou Y."/>
            <person name="Sheng Y."/>
            <person name="Liu T."/>
            <person name="Pan Y."/>
            <person name="Xia L."/>
            <person name="Li J."/>
            <person name="Zhao F."/>
            <person name="Cao W."/>
        </authorList>
    </citation>
    <scope>NUCLEOTIDE SEQUENCE</scope>
    <source>
        <strain evidence="7">Rmic-2018</strain>
        <tissue evidence="7">Larvae</tissue>
    </source>
</reference>
<evidence type="ECO:0000256" key="5">
    <source>
        <dbReference type="PROSITE-ProRule" id="PRU00042"/>
    </source>
</evidence>
<dbReference type="PROSITE" id="PS00028">
    <property type="entry name" value="ZINC_FINGER_C2H2_1"/>
    <property type="match status" value="1"/>
</dbReference>
<dbReference type="VEuPathDB" id="VectorBase:LOC119180983"/>
<dbReference type="GO" id="GO:0008270">
    <property type="term" value="F:zinc ion binding"/>
    <property type="evidence" value="ECO:0007669"/>
    <property type="project" value="UniProtKB-KW"/>
</dbReference>
<reference evidence="7" key="1">
    <citation type="journal article" date="2020" name="Cell">
        <title>Large-Scale Comparative Analyses of Tick Genomes Elucidate Their Genetic Diversity and Vector Capacities.</title>
        <authorList>
            <consortium name="Tick Genome and Microbiome Consortium (TIGMIC)"/>
            <person name="Jia N."/>
            <person name="Wang J."/>
            <person name="Shi W."/>
            <person name="Du L."/>
            <person name="Sun Y."/>
            <person name="Zhan W."/>
            <person name="Jiang J.F."/>
            <person name="Wang Q."/>
            <person name="Zhang B."/>
            <person name="Ji P."/>
            <person name="Bell-Sakyi L."/>
            <person name="Cui X.M."/>
            <person name="Yuan T.T."/>
            <person name="Jiang B.G."/>
            <person name="Yang W.F."/>
            <person name="Lam T.T."/>
            <person name="Chang Q.C."/>
            <person name="Ding S.J."/>
            <person name="Wang X.J."/>
            <person name="Zhu J.G."/>
            <person name="Ruan X.D."/>
            <person name="Zhao L."/>
            <person name="Wei J.T."/>
            <person name="Ye R.Z."/>
            <person name="Que T.C."/>
            <person name="Du C.H."/>
            <person name="Zhou Y.H."/>
            <person name="Cheng J.X."/>
            <person name="Dai P.F."/>
            <person name="Guo W.B."/>
            <person name="Han X.H."/>
            <person name="Huang E.J."/>
            <person name="Li L.F."/>
            <person name="Wei W."/>
            <person name="Gao Y.C."/>
            <person name="Liu J.Z."/>
            <person name="Shao H.Z."/>
            <person name="Wang X."/>
            <person name="Wang C.C."/>
            <person name="Yang T.C."/>
            <person name="Huo Q.B."/>
            <person name="Li W."/>
            <person name="Chen H.Y."/>
            <person name="Chen S.E."/>
            <person name="Zhou L.G."/>
            <person name="Ni X.B."/>
            <person name="Tian J.H."/>
            <person name="Sheng Y."/>
            <person name="Liu T."/>
            <person name="Pan Y.S."/>
            <person name="Xia L.Y."/>
            <person name="Li J."/>
            <person name="Zhao F."/>
            <person name="Cao W.C."/>
        </authorList>
    </citation>
    <scope>NUCLEOTIDE SEQUENCE</scope>
    <source>
        <strain evidence="7">Rmic-2018</strain>
    </source>
</reference>
<keyword evidence="1" id="KW-0479">Metal-binding</keyword>
<evidence type="ECO:0000313" key="8">
    <source>
        <dbReference type="Proteomes" id="UP000821866"/>
    </source>
</evidence>
<dbReference type="PROSITE" id="PS50157">
    <property type="entry name" value="ZINC_FINGER_C2H2_2"/>
    <property type="match status" value="1"/>
</dbReference>
<comment type="caution">
    <text evidence="7">The sequence shown here is derived from an EMBL/GenBank/DDBJ whole genome shotgun (WGS) entry which is preliminary data.</text>
</comment>
<name>A0A9J6EHI7_RHIMP</name>
<dbReference type="InterPro" id="IPR036236">
    <property type="entry name" value="Znf_C2H2_sf"/>
</dbReference>
<dbReference type="PANTHER" id="PTHR19818">
    <property type="entry name" value="ZINC FINGER PROTEIN ZIC AND GLI"/>
    <property type="match status" value="1"/>
</dbReference>
<dbReference type="GO" id="GO:0000981">
    <property type="term" value="F:DNA-binding transcription factor activity, RNA polymerase II-specific"/>
    <property type="evidence" value="ECO:0007669"/>
    <property type="project" value="TreeGrafter"/>
</dbReference>
<keyword evidence="2" id="KW-0677">Repeat</keyword>
<dbReference type="GO" id="GO:0000978">
    <property type="term" value="F:RNA polymerase II cis-regulatory region sequence-specific DNA binding"/>
    <property type="evidence" value="ECO:0007669"/>
    <property type="project" value="TreeGrafter"/>
</dbReference>
<keyword evidence="8" id="KW-1185">Reference proteome</keyword>
<dbReference type="FunFam" id="3.30.160.60:FF:002343">
    <property type="entry name" value="Zinc finger protein 33A"/>
    <property type="match status" value="1"/>
</dbReference>
<dbReference type="Proteomes" id="UP000821866">
    <property type="component" value="Chromosome 2"/>
</dbReference>
<keyword evidence="3 5" id="KW-0863">Zinc-finger</keyword>
<evidence type="ECO:0000256" key="2">
    <source>
        <dbReference type="ARBA" id="ARBA00022737"/>
    </source>
</evidence>
<dbReference type="EMBL" id="JABSTU010000004">
    <property type="protein sequence ID" value="KAH8033703.1"/>
    <property type="molecule type" value="Genomic_DNA"/>
</dbReference>
<dbReference type="GO" id="GO:0005634">
    <property type="term" value="C:nucleus"/>
    <property type="evidence" value="ECO:0007669"/>
    <property type="project" value="UniProtKB-ARBA"/>
</dbReference>